<evidence type="ECO:0000256" key="18">
    <source>
        <dbReference type="ARBA" id="ARBA00023016"/>
    </source>
</evidence>
<keyword evidence="11" id="KW-0418">Kinase</keyword>
<dbReference type="AlphaFoldDB" id="A0A927JBH1"/>
<dbReference type="SUPFAM" id="SSF158472">
    <property type="entry name" value="HAMP domain-like"/>
    <property type="match status" value="1"/>
</dbReference>
<dbReference type="GO" id="GO:0004721">
    <property type="term" value="F:phosphoprotein phosphatase activity"/>
    <property type="evidence" value="ECO:0007669"/>
    <property type="project" value="UniProtKB-KW"/>
</dbReference>
<keyword evidence="14" id="KW-0460">Magnesium</keyword>
<dbReference type="SMART" id="SM00304">
    <property type="entry name" value="HAMP"/>
    <property type="match status" value="1"/>
</dbReference>
<evidence type="ECO:0000256" key="7">
    <source>
        <dbReference type="ARBA" id="ARBA00022553"/>
    </source>
</evidence>
<accession>A0A927JBH1</accession>
<dbReference type="CDD" id="cd00075">
    <property type="entry name" value="HATPase"/>
    <property type="match status" value="1"/>
</dbReference>
<keyword evidence="17" id="KW-0902">Two-component regulatory system</keyword>
<feature type="domain" description="Histidine kinase" evidence="24">
    <location>
        <begin position="228"/>
        <end position="444"/>
    </location>
</feature>
<keyword evidence="27" id="KW-1185">Reference proteome</keyword>
<dbReference type="SUPFAM" id="SSF55874">
    <property type="entry name" value="ATPase domain of HSP90 chaperone/DNA topoisomerase II/histidine kinase"/>
    <property type="match status" value="1"/>
</dbReference>
<comment type="caution">
    <text evidence="26">The sequence shown here is derived from an EMBL/GenBank/DDBJ whole genome shotgun (WGS) entry which is preliminary data.</text>
</comment>
<evidence type="ECO:0000313" key="26">
    <source>
        <dbReference type="EMBL" id="MBD8506095.1"/>
    </source>
</evidence>
<evidence type="ECO:0000256" key="8">
    <source>
        <dbReference type="ARBA" id="ARBA00022679"/>
    </source>
</evidence>
<evidence type="ECO:0000256" key="13">
    <source>
        <dbReference type="ARBA" id="ARBA00022840"/>
    </source>
</evidence>
<dbReference type="InterPro" id="IPR036890">
    <property type="entry name" value="HATPase_C_sf"/>
</dbReference>
<dbReference type="InterPro" id="IPR005467">
    <property type="entry name" value="His_kinase_dom"/>
</dbReference>
<evidence type="ECO:0000256" key="14">
    <source>
        <dbReference type="ARBA" id="ARBA00022842"/>
    </source>
</evidence>
<dbReference type="EMBL" id="JACYWE010000003">
    <property type="protein sequence ID" value="MBD8506095.1"/>
    <property type="molecule type" value="Genomic_DNA"/>
</dbReference>
<keyword evidence="23" id="KW-0472">Membrane</keyword>
<evidence type="ECO:0000259" key="24">
    <source>
        <dbReference type="PROSITE" id="PS50109"/>
    </source>
</evidence>
<dbReference type="SUPFAM" id="SSF47384">
    <property type="entry name" value="Homodimeric domain of signal transducing histidine kinase"/>
    <property type="match status" value="1"/>
</dbReference>
<dbReference type="Pfam" id="PF00672">
    <property type="entry name" value="HAMP"/>
    <property type="match status" value="1"/>
</dbReference>
<evidence type="ECO:0000313" key="27">
    <source>
        <dbReference type="Proteomes" id="UP000642993"/>
    </source>
</evidence>
<dbReference type="Proteomes" id="UP000642993">
    <property type="component" value="Unassembled WGS sequence"/>
</dbReference>
<dbReference type="Gene3D" id="3.30.565.10">
    <property type="entry name" value="Histidine kinase-like ATPase, C-terminal domain"/>
    <property type="match status" value="1"/>
</dbReference>
<dbReference type="GO" id="GO:0005524">
    <property type="term" value="F:ATP binding"/>
    <property type="evidence" value="ECO:0007669"/>
    <property type="project" value="UniProtKB-KW"/>
</dbReference>
<dbReference type="PANTHER" id="PTHR44936">
    <property type="entry name" value="SENSOR PROTEIN CREC"/>
    <property type="match status" value="1"/>
</dbReference>
<dbReference type="SMART" id="SM00388">
    <property type="entry name" value="HisKA"/>
    <property type="match status" value="1"/>
</dbReference>
<dbReference type="PRINTS" id="PR00344">
    <property type="entry name" value="BCTRLSENSOR"/>
</dbReference>
<evidence type="ECO:0000256" key="16">
    <source>
        <dbReference type="ARBA" id="ARBA00022989"/>
    </source>
</evidence>
<organism evidence="26 27">
    <name type="scientific">Lolliginicoccus lacisalsi</name>
    <dbReference type="NCBI Taxonomy" id="2742202"/>
    <lineage>
        <taxon>Bacteria</taxon>
        <taxon>Bacillati</taxon>
        <taxon>Actinomycetota</taxon>
        <taxon>Actinomycetes</taxon>
        <taxon>Mycobacteriales</taxon>
        <taxon>Hoyosellaceae</taxon>
        <taxon>Lolliginicoccus</taxon>
    </lineage>
</organism>
<evidence type="ECO:0000256" key="11">
    <source>
        <dbReference type="ARBA" id="ARBA00022777"/>
    </source>
</evidence>
<keyword evidence="20" id="KW-0464">Manganese</keyword>
<evidence type="ECO:0000256" key="1">
    <source>
        <dbReference type="ARBA" id="ARBA00000085"/>
    </source>
</evidence>
<keyword evidence="6" id="KW-1003">Cell membrane</keyword>
<evidence type="ECO:0000256" key="4">
    <source>
        <dbReference type="ARBA" id="ARBA00004651"/>
    </source>
</evidence>
<dbReference type="CDD" id="cd00082">
    <property type="entry name" value="HisKA"/>
    <property type="match status" value="1"/>
</dbReference>
<comment type="cofactor">
    <cofactor evidence="3">
        <name>Mg(2+)</name>
        <dbReference type="ChEBI" id="CHEBI:18420"/>
    </cofactor>
</comment>
<evidence type="ECO:0000256" key="17">
    <source>
        <dbReference type="ARBA" id="ARBA00023012"/>
    </source>
</evidence>
<dbReference type="RefSeq" id="WP_192038821.1">
    <property type="nucleotide sequence ID" value="NZ_JACYWE010000003.1"/>
</dbReference>
<evidence type="ECO:0000256" key="21">
    <source>
        <dbReference type="ARBA" id="ARBA00040454"/>
    </source>
</evidence>
<comment type="catalytic activity">
    <reaction evidence="1">
        <text>ATP + protein L-histidine = ADP + protein N-phospho-L-histidine.</text>
        <dbReference type="EC" id="2.7.13.3"/>
    </reaction>
</comment>
<dbReference type="GO" id="GO:0005886">
    <property type="term" value="C:plasma membrane"/>
    <property type="evidence" value="ECO:0007669"/>
    <property type="project" value="UniProtKB-SubCell"/>
</dbReference>
<dbReference type="GO" id="GO:0000155">
    <property type="term" value="F:phosphorelay sensor kinase activity"/>
    <property type="evidence" value="ECO:0007669"/>
    <property type="project" value="InterPro"/>
</dbReference>
<keyword evidence="7" id="KW-0597">Phosphoprotein</keyword>
<evidence type="ECO:0000256" key="19">
    <source>
        <dbReference type="ARBA" id="ARBA00023026"/>
    </source>
</evidence>
<evidence type="ECO:0000256" key="9">
    <source>
        <dbReference type="ARBA" id="ARBA00022692"/>
    </source>
</evidence>
<comment type="cofactor">
    <cofactor evidence="2">
        <name>Mn(2+)</name>
        <dbReference type="ChEBI" id="CHEBI:29035"/>
    </cofactor>
</comment>
<proteinExistence type="predicted"/>
<evidence type="ECO:0000256" key="23">
    <source>
        <dbReference type="SAM" id="Phobius"/>
    </source>
</evidence>
<dbReference type="Pfam" id="PF02518">
    <property type="entry name" value="HATPase_c"/>
    <property type="match status" value="1"/>
</dbReference>
<dbReference type="InterPro" id="IPR004358">
    <property type="entry name" value="Sig_transdc_His_kin-like_C"/>
</dbReference>
<evidence type="ECO:0000256" key="2">
    <source>
        <dbReference type="ARBA" id="ARBA00001936"/>
    </source>
</evidence>
<keyword evidence="18" id="KW-0346">Stress response</keyword>
<dbReference type="Pfam" id="PF00512">
    <property type="entry name" value="HisKA"/>
    <property type="match status" value="1"/>
</dbReference>
<dbReference type="PANTHER" id="PTHR44936:SF9">
    <property type="entry name" value="SENSOR PROTEIN CREC"/>
    <property type="match status" value="1"/>
</dbReference>
<dbReference type="PROSITE" id="PS50109">
    <property type="entry name" value="HIS_KIN"/>
    <property type="match status" value="1"/>
</dbReference>
<protein>
    <recommendedName>
        <fullName evidence="21">Signal transduction histidine-protein kinase/phosphatase MprB</fullName>
        <ecNumber evidence="5">2.7.13.3</ecNumber>
    </recommendedName>
    <alternativeName>
        <fullName evidence="22">Mycobacterial persistence regulator B</fullName>
    </alternativeName>
</protein>
<dbReference type="InterPro" id="IPR036097">
    <property type="entry name" value="HisK_dim/P_sf"/>
</dbReference>
<reference evidence="26" key="1">
    <citation type="submission" date="2020-09" db="EMBL/GenBank/DDBJ databases">
        <title>Hoyosella lacisalsi sp. nov., a halotolerant actinobacterium isolated from soil of Lake Gudzhirganskoe.</title>
        <authorList>
            <person name="Yang Q."/>
            <person name="Guo P.Y."/>
            <person name="Liu S.W."/>
            <person name="Li F.N."/>
            <person name="Sun C.H."/>
        </authorList>
    </citation>
    <scope>NUCLEOTIDE SEQUENCE</scope>
    <source>
        <strain evidence="26">G463</strain>
    </source>
</reference>
<evidence type="ECO:0000256" key="22">
    <source>
        <dbReference type="ARBA" id="ARBA00041776"/>
    </source>
</evidence>
<dbReference type="Gene3D" id="6.10.340.10">
    <property type="match status" value="1"/>
</dbReference>
<dbReference type="EC" id="2.7.13.3" evidence="5"/>
<evidence type="ECO:0000259" key="25">
    <source>
        <dbReference type="PROSITE" id="PS50885"/>
    </source>
</evidence>
<feature type="transmembrane region" description="Helical" evidence="23">
    <location>
        <begin position="144"/>
        <end position="166"/>
    </location>
</feature>
<feature type="domain" description="HAMP" evidence="25">
    <location>
        <begin position="168"/>
        <end position="220"/>
    </location>
</feature>
<dbReference type="SMART" id="SM00387">
    <property type="entry name" value="HATPase_c"/>
    <property type="match status" value="1"/>
</dbReference>
<keyword evidence="15" id="KW-0904">Protein phosphatase</keyword>
<keyword evidence="16 23" id="KW-1133">Transmembrane helix</keyword>
<keyword evidence="10" id="KW-0547">Nucleotide-binding</keyword>
<keyword evidence="13" id="KW-0067">ATP-binding</keyword>
<keyword evidence="8" id="KW-0808">Transferase</keyword>
<keyword evidence="19" id="KW-0843">Virulence</keyword>
<evidence type="ECO:0000256" key="5">
    <source>
        <dbReference type="ARBA" id="ARBA00012438"/>
    </source>
</evidence>
<evidence type="ECO:0000256" key="12">
    <source>
        <dbReference type="ARBA" id="ARBA00022801"/>
    </source>
</evidence>
<evidence type="ECO:0000256" key="20">
    <source>
        <dbReference type="ARBA" id="ARBA00023211"/>
    </source>
</evidence>
<comment type="subcellular location">
    <subcellularLocation>
        <location evidence="4">Cell membrane</location>
        <topology evidence="4">Multi-pass membrane protein</topology>
    </subcellularLocation>
</comment>
<dbReference type="InterPro" id="IPR003594">
    <property type="entry name" value="HATPase_dom"/>
</dbReference>
<evidence type="ECO:0000256" key="3">
    <source>
        <dbReference type="ARBA" id="ARBA00001946"/>
    </source>
</evidence>
<evidence type="ECO:0000256" key="15">
    <source>
        <dbReference type="ARBA" id="ARBA00022912"/>
    </source>
</evidence>
<dbReference type="PROSITE" id="PS50885">
    <property type="entry name" value="HAMP"/>
    <property type="match status" value="1"/>
</dbReference>
<evidence type="ECO:0000256" key="6">
    <source>
        <dbReference type="ARBA" id="ARBA00022475"/>
    </source>
</evidence>
<evidence type="ECO:0000256" key="10">
    <source>
        <dbReference type="ARBA" id="ARBA00022741"/>
    </source>
</evidence>
<dbReference type="InterPro" id="IPR003660">
    <property type="entry name" value="HAMP_dom"/>
</dbReference>
<dbReference type="InterPro" id="IPR003661">
    <property type="entry name" value="HisK_dim/P_dom"/>
</dbReference>
<gene>
    <name evidence="26" type="ORF">HT102_06325</name>
</gene>
<dbReference type="CDD" id="cd06225">
    <property type="entry name" value="HAMP"/>
    <property type="match status" value="1"/>
</dbReference>
<sequence length="447" mass="48045">MSLRTRVTLLAAFVVTIAVALMAGAAFSVVARALYSDVDDQLRKRVDLIVASHLPERFGSDAVTAASLFSDTLSGTLIYPDNTAAPMSPLIELGEPEFAVIRGEQESSLRTIGNRRVIAQRSNQGATLVLAQDLAPTQEVLDRLALVLLIVGGCGVILAVVAGTGVGRTGLRPVARLTAAAQRVARTDDLTPIPVTGDDELARLTEAFNSMLLALRESRERQSRLVADAGHELRTPLTSLRTNTELLIAASRQGAPALAPEDMEGLQEDVLAQIEELSTLVGDLVDLAREDSTEPGMERVDLAEIADRAIERVRRRRTDVEIDASTLGWWGWGDAGGLTRALLNVLDNAAKWSPQEGIITLRMQPGRGRNVDVIIEDQGPGIPLEERALVFERFYRSDDSRSMPGSGLGLAIVYHVVHRHGGQVTIDDADGGGARVTLSLPGEPVER</sequence>
<keyword evidence="12" id="KW-0378">Hydrolase</keyword>
<name>A0A927JBH1_9ACTN</name>
<dbReference type="InterPro" id="IPR050980">
    <property type="entry name" value="2C_sensor_his_kinase"/>
</dbReference>
<keyword evidence="9 23" id="KW-0812">Transmembrane</keyword>
<dbReference type="Gene3D" id="1.10.287.130">
    <property type="match status" value="1"/>
</dbReference>